<dbReference type="PANTHER" id="PTHR33104:SF2">
    <property type="entry name" value="CXC3 LIKE CYSTEINE CLUSTER DOMAIN-CONTAINING PROTEIN"/>
    <property type="match status" value="1"/>
</dbReference>
<evidence type="ECO:0000256" key="1">
    <source>
        <dbReference type="SAM" id="MobiDB-lite"/>
    </source>
</evidence>
<dbReference type="PANTHER" id="PTHR33104">
    <property type="entry name" value="SI:DKEY-29D5.2"/>
    <property type="match status" value="1"/>
</dbReference>
<name>A0AAW0B9U7_9AGAR</name>
<proteinExistence type="predicted"/>
<feature type="region of interest" description="Disordered" evidence="1">
    <location>
        <begin position="605"/>
        <end position="627"/>
    </location>
</feature>
<dbReference type="InterPro" id="IPR041457">
    <property type="entry name" value="CxC2_KDZ-assoc"/>
</dbReference>
<reference evidence="3 4" key="1">
    <citation type="submission" date="2024-01" db="EMBL/GenBank/DDBJ databases">
        <title>A draft genome for a cacao thread blight-causing isolate of Paramarasmius palmivorus.</title>
        <authorList>
            <person name="Baruah I.K."/>
            <person name="Bukari Y."/>
            <person name="Amoako-Attah I."/>
            <person name="Meinhardt L.W."/>
            <person name="Bailey B.A."/>
            <person name="Cohen S.P."/>
        </authorList>
    </citation>
    <scope>NUCLEOTIDE SEQUENCE [LARGE SCALE GENOMIC DNA]</scope>
    <source>
        <strain evidence="3 4">GH-12</strain>
    </source>
</reference>
<feature type="region of interest" description="Disordered" evidence="1">
    <location>
        <begin position="66"/>
        <end position="88"/>
    </location>
</feature>
<evidence type="ECO:0000313" key="3">
    <source>
        <dbReference type="EMBL" id="KAK7022814.1"/>
    </source>
</evidence>
<dbReference type="Pfam" id="PF18758">
    <property type="entry name" value="KDZ"/>
    <property type="match status" value="1"/>
</dbReference>
<dbReference type="InterPro" id="IPR040521">
    <property type="entry name" value="KDZ"/>
</dbReference>
<evidence type="ECO:0000259" key="2">
    <source>
        <dbReference type="Pfam" id="PF18803"/>
    </source>
</evidence>
<dbReference type="Proteomes" id="UP001383192">
    <property type="component" value="Unassembled WGS sequence"/>
</dbReference>
<sequence length="1089" mass="125913">MSDRDVTHAHEITTRFTRSTINNHAMSTKRKRKAPQLRTHVRQDLDSPAPFFDVVSLSSDGLRGTRNRVPLALSPPKKKTRLDSTTRIDGNEGWEDFGSFSGIEESSWEMGDTEEVVEEDREQLKSELKESVKRNHASDHPMKEWVPQASLFLDELMRLESRHGAPVRCFRCKTSEVDLYRCKDCSEKRLSCAECIVFDHRRRPFDRIEKWNGRYFERVTLKSLGLFVQLGHPPGEKCNMHNRGSDSFVVVDLNSIQEVEIRYCMCQRDVGKEWQQLMRYELYPATVNEPRTAFTFQTLSLFHTMTHQGKITLYDFYYGLEARTDGAGLGGLKDRYEAFVRVVRQWRYLKMLKRGGIGNVPSATRDLSRIPRGSLSLRCLACPRPGVNIPNDWRKASPDKSFLYTKFIGVDACFRLKRRHISSEEKDPGLWTGSAYYVPQEQYQKFVKVLTEQKETSSCTGLQAVKQANSKFSKSYATTGVLLCLCIRHEMVEPNGTVDLNKGEKFGHADYAISASQSLDDPHLKRVLSYDIVCQYYVKFFGRMEWIPDPLKMVIIAELWRFVVPKLHIQGHERKCQENFSLHLCPGTGQTDGEGVERHWASDGPIATSTREMGPGHRRDTIDDHFGSSNHRKRIGIGRLLHKRRREAASRVKVHSREFELFTSNQDASSIEEWRRIVLDWESGASKKNPYSLPQTGETEHDVRLHYAKKEAQELKQGMSAALDISASAFIYLALEVEELQRRLVAYIKENKANTTLQQTDLADRRAKLERAIARVRRLQEVYTPIITTLDGVQESAPEPETVNLLLPSGLPDEVRRQPVMEKWVAMEAEYRRGQCESSLDDIRTRLFVRTKLLTNRDLNARHQKGARDAREVLARNNHKMEEAKDKYRAAYTALMSLRNGTLQNREKKFQELRDADVRSLDEEDTHAMKNVRKALGKERLAAERNSLIQAGESRRTTTWIWRDVDVSGDPEIVKEVVRVEWSKAWARKRRWEEEELLVEEEMRRVIETLAFEAGEWRERLVEGESSVEEGMKAYAERQAVLREQLASRFRRIWSAPERQRPVQHREQLLQPAELESDSGEEDSADEEE</sequence>
<protein>
    <recommendedName>
        <fullName evidence="2">CxC2-like cysteine cluster KDZ transposase-associated domain-containing protein</fullName>
    </recommendedName>
</protein>
<feature type="domain" description="CxC2-like cysteine cluster KDZ transposase-associated" evidence="2">
    <location>
        <begin position="221"/>
        <end position="328"/>
    </location>
</feature>
<dbReference type="Pfam" id="PF18803">
    <property type="entry name" value="CxC2"/>
    <property type="match status" value="1"/>
</dbReference>
<accession>A0AAW0B9U7</accession>
<feature type="compositionally biased region" description="Acidic residues" evidence="1">
    <location>
        <begin position="1075"/>
        <end position="1089"/>
    </location>
</feature>
<dbReference type="EMBL" id="JAYKXP010000147">
    <property type="protein sequence ID" value="KAK7022814.1"/>
    <property type="molecule type" value="Genomic_DNA"/>
</dbReference>
<organism evidence="3 4">
    <name type="scientific">Paramarasmius palmivorus</name>
    <dbReference type="NCBI Taxonomy" id="297713"/>
    <lineage>
        <taxon>Eukaryota</taxon>
        <taxon>Fungi</taxon>
        <taxon>Dikarya</taxon>
        <taxon>Basidiomycota</taxon>
        <taxon>Agaricomycotina</taxon>
        <taxon>Agaricomycetes</taxon>
        <taxon>Agaricomycetidae</taxon>
        <taxon>Agaricales</taxon>
        <taxon>Marasmiineae</taxon>
        <taxon>Marasmiaceae</taxon>
        <taxon>Paramarasmius</taxon>
    </lineage>
</organism>
<feature type="compositionally biased region" description="Basic and acidic residues" evidence="1">
    <location>
        <begin position="614"/>
        <end position="626"/>
    </location>
</feature>
<feature type="region of interest" description="Disordered" evidence="1">
    <location>
        <begin position="1059"/>
        <end position="1089"/>
    </location>
</feature>
<keyword evidence="4" id="KW-1185">Reference proteome</keyword>
<comment type="caution">
    <text evidence="3">The sequence shown here is derived from an EMBL/GenBank/DDBJ whole genome shotgun (WGS) entry which is preliminary data.</text>
</comment>
<feature type="compositionally biased region" description="Basic and acidic residues" evidence="1">
    <location>
        <begin position="1059"/>
        <end position="1068"/>
    </location>
</feature>
<evidence type="ECO:0000313" key="4">
    <source>
        <dbReference type="Proteomes" id="UP001383192"/>
    </source>
</evidence>
<dbReference type="AlphaFoldDB" id="A0AAW0B9U7"/>
<gene>
    <name evidence="3" type="ORF">VNI00_016941</name>
</gene>